<sequence length="527" mass="58990">MFEQYGNCGYTLKPRVLWDPTHPLYGKFNPLSKEIANTSALILQLTVLSGQYVMGQGQFCASPFLEIELIGIPVDCCKEKTKVIARNSVNPIWNHSVTFRIAFVDLAFLRIAVCDNASNGRVVTQRVVPVKCLRPGYRHLPLRTPANQALEQSMLFLRTRFELEEHIYLHEEDGHKFPNYEPELSYQILKIDPEAQIKPLSILRRQIFVIRIQGLHNDDTPVIVHAESSSTVKNVIQLALTNAGKFSENAEDYFLFEEGIVTPSEATAMGIVGAGDLEFTTTQRMLPHTSAMMDAVACWNGTTRRFQLRKKSTFQDPSGRAWISSIIKSSNSTVPGIGEWMDQIRERSGAVSPSSFVGISHHGTRSFDTEAIESGSMDYLEPGGLPQRAKSMGETFLLCIHNISDNAPYAIIRAGINNSAADIIKQIMVKTQRYGVDENDFVLVEELRETAGEFCRPVGGKLTSNAYRILDGRFLLEKKDEVDGQRHLKSEASRKISLSNMRTTMNLPRRISRFGKSLTLDGGRNAN</sequence>
<protein>
    <submittedName>
        <fullName evidence="2">C2 domain-containing protein</fullName>
    </submittedName>
</protein>
<evidence type="ECO:0000313" key="2">
    <source>
        <dbReference type="WBParaSite" id="ES5_v2.g23591.t1"/>
    </source>
</evidence>
<accession>A0AC34G1Z4</accession>
<reference evidence="2" key="1">
    <citation type="submission" date="2022-11" db="UniProtKB">
        <authorList>
            <consortium name="WormBaseParasite"/>
        </authorList>
    </citation>
    <scope>IDENTIFICATION</scope>
</reference>
<dbReference type="WBParaSite" id="ES5_v2.g23591.t1">
    <property type="protein sequence ID" value="ES5_v2.g23591.t1"/>
    <property type="gene ID" value="ES5_v2.g23591"/>
</dbReference>
<organism evidence="1 2">
    <name type="scientific">Panagrolaimus sp. ES5</name>
    <dbReference type="NCBI Taxonomy" id="591445"/>
    <lineage>
        <taxon>Eukaryota</taxon>
        <taxon>Metazoa</taxon>
        <taxon>Ecdysozoa</taxon>
        <taxon>Nematoda</taxon>
        <taxon>Chromadorea</taxon>
        <taxon>Rhabditida</taxon>
        <taxon>Tylenchina</taxon>
        <taxon>Panagrolaimomorpha</taxon>
        <taxon>Panagrolaimoidea</taxon>
        <taxon>Panagrolaimidae</taxon>
        <taxon>Panagrolaimus</taxon>
    </lineage>
</organism>
<dbReference type="Proteomes" id="UP000887579">
    <property type="component" value="Unplaced"/>
</dbReference>
<evidence type="ECO:0000313" key="1">
    <source>
        <dbReference type="Proteomes" id="UP000887579"/>
    </source>
</evidence>
<proteinExistence type="predicted"/>
<name>A0AC34G1Z4_9BILA</name>